<dbReference type="InterPro" id="IPR001789">
    <property type="entry name" value="Sig_transdc_resp-reg_receiver"/>
</dbReference>
<keyword evidence="1 2" id="KW-0597">Phosphoprotein</keyword>
<name>A0ABP6AHL0_9ACTN</name>
<evidence type="ECO:0000313" key="4">
    <source>
        <dbReference type="EMBL" id="GAA2515461.1"/>
    </source>
</evidence>
<dbReference type="InterPro" id="IPR011006">
    <property type="entry name" value="CheY-like_superfamily"/>
</dbReference>
<reference evidence="5" key="1">
    <citation type="journal article" date="2019" name="Int. J. Syst. Evol. Microbiol.">
        <title>The Global Catalogue of Microorganisms (GCM) 10K type strain sequencing project: providing services to taxonomists for standard genome sequencing and annotation.</title>
        <authorList>
            <consortium name="The Broad Institute Genomics Platform"/>
            <consortium name="The Broad Institute Genome Sequencing Center for Infectious Disease"/>
            <person name="Wu L."/>
            <person name="Ma J."/>
        </authorList>
    </citation>
    <scope>NUCLEOTIDE SEQUENCE [LARGE SCALE GENOMIC DNA]</scope>
    <source>
        <strain evidence="5">JCM 3367</strain>
    </source>
</reference>
<keyword evidence="5" id="KW-1185">Reference proteome</keyword>
<dbReference type="InterPro" id="IPR050595">
    <property type="entry name" value="Bact_response_regulator"/>
</dbReference>
<feature type="domain" description="Response regulatory" evidence="3">
    <location>
        <begin position="3"/>
        <end position="118"/>
    </location>
</feature>
<dbReference type="SUPFAM" id="SSF52172">
    <property type="entry name" value="CheY-like"/>
    <property type="match status" value="1"/>
</dbReference>
<dbReference type="PROSITE" id="PS50110">
    <property type="entry name" value="RESPONSE_REGULATORY"/>
    <property type="match status" value="1"/>
</dbReference>
<sequence>MALILAADDDPSAREILTRILTADGHKVETVGDGETALREIRRIRPDLILTDVDMPLINGFLLCDEVRHDGELRHTPVVLVTGVVNPGDHRAAQVGADAVLVKPFTPADLLACVHTHLTAAPAGPQ</sequence>
<proteinExistence type="predicted"/>
<dbReference type="SMART" id="SM00448">
    <property type="entry name" value="REC"/>
    <property type="match status" value="1"/>
</dbReference>
<dbReference type="Pfam" id="PF00072">
    <property type="entry name" value="Response_reg"/>
    <property type="match status" value="1"/>
</dbReference>
<organism evidence="4 5">
    <name type="scientific">Pilimelia columellifera subsp. columellifera</name>
    <dbReference type="NCBI Taxonomy" id="706583"/>
    <lineage>
        <taxon>Bacteria</taxon>
        <taxon>Bacillati</taxon>
        <taxon>Actinomycetota</taxon>
        <taxon>Actinomycetes</taxon>
        <taxon>Micromonosporales</taxon>
        <taxon>Micromonosporaceae</taxon>
        <taxon>Pilimelia</taxon>
    </lineage>
</organism>
<dbReference type="Gene3D" id="3.40.50.2300">
    <property type="match status" value="1"/>
</dbReference>
<protein>
    <recommendedName>
        <fullName evidence="3">Response regulatory domain-containing protein</fullName>
    </recommendedName>
</protein>
<dbReference type="PANTHER" id="PTHR44591">
    <property type="entry name" value="STRESS RESPONSE REGULATOR PROTEIN 1"/>
    <property type="match status" value="1"/>
</dbReference>
<evidence type="ECO:0000256" key="2">
    <source>
        <dbReference type="PROSITE-ProRule" id="PRU00169"/>
    </source>
</evidence>
<comment type="caution">
    <text evidence="4">The sequence shown here is derived from an EMBL/GenBank/DDBJ whole genome shotgun (WGS) entry which is preliminary data.</text>
</comment>
<dbReference type="CDD" id="cd00156">
    <property type="entry name" value="REC"/>
    <property type="match status" value="1"/>
</dbReference>
<evidence type="ECO:0000256" key="1">
    <source>
        <dbReference type="ARBA" id="ARBA00022553"/>
    </source>
</evidence>
<gene>
    <name evidence="4" type="ORF">GCM10010201_09800</name>
</gene>
<dbReference type="Proteomes" id="UP001499978">
    <property type="component" value="Unassembled WGS sequence"/>
</dbReference>
<evidence type="ECO:0000313" key="5">
    <source>
        <dbReference type="Proteomes" id="UP001499978"/>
    </source>
</evidence>
<feature type="modified residue" description="4-aspartylphosphate" evidence="2">
    <location>
        <position position="52"/>
    </location>
</feature>
<dbReference type="PANTHER" id="PTHR44591:SF23">
    <property type="entry name" value="CHEY SUBFAMILY"/>
    <property type="match status" value="1"/>
</dbReference>
<dbReference type="RefSeq" id="WP_344168888.1">
    <property type="nucleotide sequence ID" value="NZ_BAAARY010000003.1"/>
</dbReference>
<evidence type="ECO:0000259" key="3">
    <source>
        <dbReference type="PROSITE" id="PS50110"/>
    </source>
</evidence>
<accession>A0ABP6AHL0</accession>
<dbReference type="EMBL" id="BAAARY010000003">
    <property type="protein sequence ID" value="GAA2515461.1"/>
    <property type="molecule type" value="Genomic_DNA"/>
</dbReference>